<protein>
    <recommendedName>
        <fullName evidence="3">Chemotaxis protein</fullName>
    </recommendedName>
</protein>
<evidence type="ECO:0008006" key="3">
    <source>
        <dbReference type="Google" id="ProtNLM"/>
    </source>
</evidence>
<evidence type="ECO:0000313" key="2">
    <source>
        <dbReference type="Proteomes" id="UP000076852"/>
    </source>
</evidence>
<name>A0A167VYB8_9BURK</name>
<organism evidence="1 2">
    <name type="scientific">Paraburkholderia phytofirmans OLGA172</name>
    <dbReference type="NCBI Taxonomy" id="1417228"/>
    <lineage>
        <taxon>Bacteria</taxon>
        <taxon>Pseudomonadati</taxon>
        <taxon>Pseudomonadota</taxon>
        <taxon>Betaproteobacteria</taxon>
        <taxon>Burkholderiales</taxon>
        <taxon>Burkholderiaceae</taxon>
        <taxon>Paraburkholderia</taxon>
    </lineage>
</organism>
<dbReference type="RefSeq" id="WP_063496082.1">
    <property type="nucleotide sequence ID" value="NZ_CP014578.1"/>
</dbReference>
<evidence type="ECO:0000313" key="1">
    <source>
        <dbReference type="EMBL" id="ANB72657.1"/>
    </source>
</evidence>
<sequence length="108" mass="12259">MLQASEIQKRFTHLEQTIEKASQACHADATLPKELMDCVDQLDKKSEGAKKIMESKDENRMRQWIDDLEHVGDRAEQACKRATNVDAKVKSAVTSVHAELSDLKKQLH</sequence>
<dbReference type="OrthoDB" id="8926298at2"/>
<dbReference type="Proteomes" id="UP000076852">
    <property type="component" value="Chromosome 1"/>
</dbReference>
<accession>A0A167VYB8</accession>
<proteinExistence type="predicted"/>
<reference evidence="1 2" key="1">
    <citation type="journal article" date="2016" name="Gene">
        <title>PacBio SMRT assembly of a complex multi-replicon genome reveals chlorocatechol degradative operon in a region of genome plasticity.</title>
        <authorList>
            <person name="Ricker N."/>
            <person name="Shen S.Y."/>
            <person name="Goordial J."/>
            <person name="Jin S."/>
            <person name="Fulthorpe R.R."/>
        </authorList>
    </citation>
    <scope>NUCLEOTIDE SEQUENCE [LARGE SCALE GENOMIC DNA]</scope>
    <source>
        <strain evidence="1 2">OLGA172</strain>
    </source>
</reference>
<dbReference type="KEGG" id="buz:AYM40_09960"/>
<gene>
    <name evidence="1" type="ORF">AYM40_09960</name>
</gene>
<dbReference type="EMBL" id="CP014578">
    <property type="protein sequence ID" value="ANB72657.1"/>
    <property type="molecule type" value="Genomic_DNA"/>
</dbReference>
<dbReference type="AlphaFoldDB" id="A0A167VYB8"/>
<keyword evidence="2" id="KW-1185">Reference proteome</keyword>